<sequence length="90" mass="10497">MVRYHIIVHGRVQGVGFRYHVQLHAGYNGITGWVRNNEDGTVEVDAEGEEKNMDKFIAAVKKGNHFSKIDFVDIEKIDRLEGYRNFRIKY</sequence>
<keyword evidence="5 6" id="KW-0378">Hydrolase</keyword>
<dbReference type="RefSeq" id="WP_133629405.1">
    <property type="nucleotide sequence ID" value="NZ_SOAZ01000039.1"/>
</dbReference>
<dbReference type="GO" id="GO:0003998">
    <property type="term" value="F:acylphosphatase activity"/>
    <property type="evidence" value="ECO:0007669"/>
    <property type="project" value="UniProtKB-EC"/>
</dbReference>
<dbReference type="PROSITE" id="PS51160">
    <property type="entry name" value="ACYLPHOSPHATASE_3"/>
    <property type="match status" value="1"/>
</dbReference>
<dbReference type="Pfam" id="PF00708">
    <property type="entry name" value="Acylphosphatase"/>
    <property type="match status" value="1"/>
</dbReference>
<feature type="active site" evidence="5">
    <location>
        <position position="36"/>
    </location>
</feature>
<evidence type="ECO:0000259" key="8">
    <source>
        <dbReference type="PROSITE" id="PS51160"/>
    </source>
</evidence>
<accession>A0A4R7K7U4</accession>
<dbReference type="InterPro" id="IPR001792">
    <property type="entry name" value="Acylphosphatase-like_dom"/>
</dbReference>
<feature type="active site" evidence="5">
    <location>
        <position position="18"/>
    </location>
</feature>
<evidence type="ECO:0000256" key="3">
    <source>
        <dbReference type="ARBA" id="ARBA00015991"/>
    </source>
</evidence>
<proteinExistence type="inferred from homology"/>
<evidence type="ECO:0000256" key="2">
    <source>
        <dbReference type="ARBA" id="ARBA00012150"/>
    </source>
</evidence>
<dbReference type="Proteomes" id="UP000295325">
    <property type="component" value="Unassembled WGS sequence"/>
</dbReference>
<dbReference type="Gene3D" id="3.30.70.100">
    <property type="match status" value="1"/>
</dbReference>
<evidence type="ECO:0000256" key="5">
    <source>
        <dbReference type="PROSITE-ProRule" id="PRU00520"/>
    </source>
</evidence>
<evidence type="ECO:0000313" key="9">
    <source>
        <dbReference type="EMBL" id="TDT46044.1"/>
    </source>
</evidence>
<evidence type="ECO:0000256" key="4">
    <source>
        <dbReference type="ARBA" id="ARBA00047645"/>
    </source>
</evidence>
<comment type="similarity">
    <text evidence="1 7">Belongs to the acylphosphatase family.</text>
</comment>
<comment type="caution">
    <text evidence="9">The sequence shown here is derived from an EMBL/GenBank/DDBJ whole genome shotgun (WGS) entry which is preliminary data.</text>
</comment>
<dbReference type="PRINTS" id="PR00112">
    <property type="entry name" value="ACYLPHPHTASE"/>
</dbReference>
<name>A0A4R7K7U4_9CLOT</name>
<protein>
    <recommendedName>
        <fullName evidence="3 5">Acylphosphatase</fullName>
        <ecNumber evidence="2 5">3.6.1.7</ecNumber>
    </recommendedName>
</protein>
<evidence type="ECO:0000256" key="7">
    <source>
        <dbReference type="RuleBase" id="RU004168"/>
    </source>
</evidence>
<reference evidence="9 10" key="1">
    <citation type="submission" date="2019-03" db="EMBL/GenBank/DDBJ databases">
        <title>Genomic Encyclopedia of Type Strains, Phase IV (KMG-IV): sequencing the most valuable type-strain genomes for metagenomic binning, comparative biology and taxonomic classification.</title>
        <authorList>
            <person name="Goeker M."/>
        </authorList>
    </citation>
    <scope>NUCLEOTIDE SEQUENCE [LARGE SCALE GENOMIC DNA]</scope>
    <source>
        <strain evidence="9 10">DSM 24455</strain>
    </source>
</reference>
<dbReference type="PANTHER" id="PTHR47268">
    <property type="entry name" value="ACYLPHOSPHATASE"/>
    <property type="match status" value="1"/>
</dbReference>
<dbReference type="OrthoDB" id="9808093at2"/>
<dbReference type="InterPro" id="IPR036046">
    <property type="entry name" value="Acylphosphatase-like_dom_sf"/>
</dbReference>
<comment type="catalytic activity">
    <reaction evidence="4 5 6">
        <text>an acyl phosphate + H2O = a carboxylate + phosphate + H(+)</text>
        <dbReference type="Rhea" id="RHEA:14965"/>
        <dbReference type="ChEBI" id="CHEBI:15377"/>
        <dbReference type="ChEBI" id="CHEBI:15378"/>
        <dbReference type="ChEBI" id="CHEBI:29067"/>
        <dbReference type="ChEBI" id="CHEBI:43474"/>
        <dbReference type="ChEBI" id="CHEBI:59918"/>
        <dbReference type="EC" id="3.6.1.7"/>
    </reaction>
</comment>
<evidence type="ECO:0000313" key="10">
    <source>
        <dbReference type="Proteomes" id="UP000295325"/>
    </source>
</evidence>
<keyword evidence="10" id="KW-1185">Reference proteome</keyword>
<evidence type="ECO:0000256" key="1">
    <source>
        <dbReference type="ARBA" id="ARBA00005614"/>
    </source>
</evidence>
<dbReference type="InterPro" id="IPR020456">
    <property type="entry name" value="Acylphosphatase"/>
</dbReference>
<organism evidence="9 10">
    <name type="scientific">Fonticella tunisiensis</name>
    <dbReference type="NCBI Taxonomy" id="1096341"/>
    <lineage>
        <taxon>Bacteria</taxon>
        <taxon>Bacillati</taxon>
        <taxon>Bacillota</taxon>
        <taxon>Clostridia</taxon>
        <taxon>Eubacteriales</taxon>
        <taxon>Clostridiaceae</taxon>
        <taxon>Fonticella</taxon>
    </lineage>
</organism>
<feature type="domain" description="Acylphosphatase-like" evidence="8">
    <location>
        <begin position="3"/>
        <end position="90"/>
    </location>
</feature>
<dbReference type="PROSITE" id="PS00151">
    <property type="entry name" value="ACYLPHOSPHATASE_2"/>
    <property type="match status" value="1"/>
</dbReference>
<evidence type="ECO:0000256" key="6">
    <source>
        <dbReference type="RuleBase" id="RU000553"/>
    </source>
</evidence>
<dbReference type="PANTHER" id="PTHR47268:SF4">
    <property type="entry name" value="ACYLPHOSPHATASE"/>
    <property type="match status" value="1"/>
</dbReference>
<dbReference type="InterPro" id="IPR017968">
    <property type="entry name" value="Acylphosphatase_CS"/>
</dbReference>
<gene>
    <name evidence="9" type="ORF">EDD71_13918</name>
</gene>
<dbReference type="NCBIfam" id="NF010995">
    <property type="entry name" value="PRK14420.1"/>
    <property type="match status" value="1"/>
</dbReference>
<dbReference type="SUPFAM" id="SSF54975">
    <property type="entry name" value="Acylphosphatase/BLUF domain-like"/>
    <property type="match status" value="1"/>
</dbReference>
<dbReference type="PROSITE" id="PS00150">
    <property type="entry name" value="ACYLPHOSPHATASE_1"/>
    <property type="match status" value="1"/>
</dbReference>
<dbReference type="AlphaFoldDB" id="A0A4R7K7U4"/>
<dbReference type="EC" id="3.6.1.7" evidence="2 5"/>
<dbReference type="EMBL" id="SOAZ01000039">
    <property type="protein sequence ID" value="TDT46044.1"/>
    <property type="molecule type" value="Genomic_DNA"/>
</dbReference>